<gene>
    <name evidence="2" type="ORF">OF897_07010</name>
</gene>
<protein>
    <submittedName>
        <fullName evidence="2">DUF4280 domain-containing protein</fullName>
    </submittedName>
</protein>
<comment type="caution">
    <text evidence="2">The sequence shown here is derived from an EMBL/GenBank/DDBJ whole genome shotgun (WGS) entry which is preliminary data.</text>
</comment>
<feature type="compositionally biased region" description="Basic and acidic residues" evidence="1">
    <location>
        <begin position="67"/>
        <end position="108"/>
    </location>
</feature>
<evidence type="ECO:0000256" key="1">
    <source>
        <dbReference type="SAM" id="MobiDB-lite"/>
    </source>
</evidence>
<dbReference type="Proteomes" id="UP001073122">
    <property type="component" value="Unassembled WGS sequence"/>
</dbReference>
<proteinExistence type="predicted"/>
<name>A0ABT3XNH7_9FLAO</name>
<accession>A0ABT3XNH7</accession>
<dbReference type="RefSeq" id="WP_267264979.1">
    <property type="nucleotide sequence ID" value="NZ_JAOVZW010000008.1"/>
</dbReference>
<feature type="region of interest" description="Disordered" evidence="1">
    <location>
        <begin position="52"/>
        <end position="108"/>
    </location>
</feature>
<sequence length="1419" mass="160206">MAEPIPYLVKSGDTYSSIAKKLGLKDWHNLKNYHNQHAGFNKQVGNTLYANTELLTPPPDEVAVLNGEKDVPENEEKAEQKQAEQKQQDEKKKEDEQKKREKAAKGEHDGKYFVVHGAKCVCDKAEDPTKTADLQVTTHNIIVLNDQSGKYLATEDDKTFIPPAATFGKCTLKPSSSGNLPCVLAAAPKWNKSYESTQVQGKKSLTEISELLCTTGGKITIKKHGQTDSVTNAHADNTNPLELAMVNPAVEQPKKKTEYPSISSISINQIESRQNFKPKNSKTDKAEHPIIYLRKGEEAKFGAQLSKGNKQLTSWVVYNDHKGSKESRILIRAQVGTEFSQSFEQYGKYRVEGYGKPKSPDFEKGKYDKCDPTCSIDIEVIENVLYDLECLTDSFSNRLDGKKLKFRQNFPVSFNAKFRMPRNSEEKTRLRMYALDGAGNVLTNVVVQGVNLTLTPQNSKAVYTIVAEYTTESGEIITKKLSGETESNTVVGISHSNEVVRPGTPLTFHVEKMRYDFIANDLEFDITRDEIAEIKWNLNGIQIGTGRSITIPGNMLLTPQKYVVEAYCKMANAFGTAAKHEEDDWHFEVKHNDIVSYQKSGSLKVGKSTRFSIGNNDLIFKNLAANETIYWNIGGKIFQGHYVDFTPTISGVVTVKCYINSQKGIIKSEPIVEAKITEGFWNDFGGSEISRASWGQTVDYCIKGENIEGEKIELHIYDNDGASGNDFAYSNANIIGLNNNQVTYHRIKLDESIKEKTTNIITDEVKLFAKAKLIGFQNVALADVQEKKGTEKNLTVNNKEEVYRAIIGDQNGRARHNPVDYDVISYVYANTTYPKGTKLKVKIFENIPWYKFDQKCDELDATGTVNEDGTLVTEINWSKLKDAKQNKKTKNYYAKIYNEDDDELLDGKDSDILCSTVLTPQSDLLKEASYVGAVTVGSEQVQQSTNGTCVCQQYDLIWGEKVSCEFRKKVVQIAKNLGLPQEKNEGANRLMAVMALETIGTFDHTYDNKMGYYGLIQFGDSAASTLKTTISALIKMSAVDQLDYVEKHIVLKKDKIKNLTDLYLCVLLPNLTGKGNDDNYVLWTNSREAYYNNPAFHKEEGEWENKIDSGKKDKKGKTIYKRGYNKNVEAKTYMWEVRKEIESWYEKGGQHKAKIYECDADNNSNENINAKDIVTFHIYDNGTIEKHIPQVIKPEYAQKYKYVYHDKDNKEHEICITEWHTTSKKLPSKTKLRAKPTHSKVLSDNIVNEGQTQRRVIYENGDIAEYGSNKGDTFWRLYAATSEKIELVKMPENVKYVKYSFSGTKRQYTGPNYFAGFIGALAQTGLSVKTTGSCFREGSCFPSQFHVNGESVDTKYFLNLETDQKFINAMMLFHFRERKVGNDSYFKKLQNTSDGGDLHDDHLHSGNFDSSKVKIIKEN</sequence>
<evidence type="ECO:0000313" key="2">
    <source>
        <dbReference type="EMBL" id="MCX8523670.1"/>
    </source>
</evidence>
<keyword evidence="3" id="KW-1185">Reference proteome</keyword>
<dbReference type="Pfam" id="PF14107">
    <property type="entry name" value="DUF4280"/>
    <property type="match status" value="1"/>
</dbReference>
<dbReference type="EMBL" id="JAOVZW010000008">
    <property type="protein sequence ID" value="MCX8523670.1"/>
    <property type="molecule type" value="Genomic_DNA"/>
</dbReference>
<evidence type="ECO:0000313" key="3">
    <source>
        <dbReference type="Proteomes" id="UP001073122"/>
    </source>
</evidence>
<reference evidence="2" key="1">
    <citation type="submission" date="2022-10" db="EMBL/GenBank/DDBJ databases">
        <title>Chryseobacterium sp. nov., a novel bacterial species.</title>
        <authorList>
            <person name="Cao Y."/>
        </authorList>
    </citation>
    <scope>NUCLEOTIDE SEQUENCE</scope>
    <source>
        <strain evidence="2">CCTCC AB2015118</strain>
    </source>
</reference>
<organism evidence="2 3">
    <name type="scientific">Chryseobacterium formosus</name>
    <dbReference type="NCBI Taxonomy" id="1537363"/>
    <lineage>
        <taxon>Bacteria</taxon>
        <taxon>Pseudomonadati</taxon>
        <taxon>Bacteroidota</taxon>
        <taxon>Flavobacteriia</taxon>
        <taxon>Flavobacteriales</taxon>
        <taxon>Weeksellaceae</taxon>
        <taxon>Chryseobacterium group</taxon>
        <taxon>Chryseobacterium</taxon>
    </lineage>
</organism>
<dbReference type="InterPro" id="IPR025460">
    <property type="entry name" value="DUF4280"/>
</dbReference>